<organism evidence="1 2">
    <name type="scientific">Diphasiastrum complanatum</name>
    <name type="common">Issler's clubmoss</name>
    <name type="synonym">Lycopodium complanatum</name>
    <dbReference type="NCBI Taxonomy" id="34168"/>
    <lineage>
        <taxon>Eukaryota</taxon>
        <taxon>Viridiplantae</taxon>
        <taxon>Streptophyta</taxon>
        <taxon>Embryophyta</taxon>
        <taxon>Tracheophyta</taxon>
        <taxon>Lycopodiopsida</taxon>
        <taxon>Lycopodiales</taxon>
        <taxon>Lycopodiaceae</taxon>
        <taxon>Lycopodioideae</taxon>
        <taxon>Diphasiastrum</taxon>
    </lineage>
</organism>
<dbReference type="EMBL" id="CM055093">
    <property type="protein sequence ID" value="KAJ7566429.1"/>
    <property type="molecule type" value="Genomic_DNA"/>
</dbReference>
<comment type="caution">
    <text evidence="1">The sequence shown here is derived from an EMBL/GenBank/DDBJ whole genome shotgun (WGS) entry which is preliminary data.</text>
</comment>
<reference evidence="2" key="1">
    <citation type="journal article" date="2024" name="Proc. Natl. Acad. Sci. U.S.A.">
        <title>Extraordinary preservation of gene collinearity over three hundred million years revealed in homosporous lycophytes.</title>
        <authorList>
            <person name="Li C."/>
            <person name="Wickell D."/>
            <person name="Kuo L.Y."/>
            <person name="Chen X."/>
            <person name="Nie B."/>
            <person name="Liao X."/>
            <person name="Peng D."/>
            <person name="Ji J."/>
            <person name="Jenkins J."/>
            <person name="Williams M."/>
            <person name="Shu S."/>
            <person name="Plott C."/>
            <person name="Barry K."/>
            <person name="Rajasekar S."/>
            <person name="Grimwood J."/>
            <person name="Han X."/>
            <person name="Sun S."/>
            <person name="Hou Z."/>
            <person name="He W."/>
            <person name="Dai G."/>
            <person name="Sun C."/>
            <person name="Schmutz J."/>
            <person name="Leebens-Mack J.H."/>
            <person name="Li F.W."/>
            <person name="Wang L."/>
        </authorList>
    </citation>
    <scope>NUCLEOTIDE SEQUENCE [LARGE SCALE GENOMIC DNA]</scope>
    <source>
        <strain evidence="2">cv. PW_Plant_1</strain>
    </source>
</reference>
<evidence type="ECO:0000313" key="2">
    <source>
        <dbReference type="Proteomes" id="UP001162992"/>
    </source>
</evidence>
<sequence length="553" mass="61392">MNTFRPTGGKDRHLKVNTSKGTRDRRIRLSVSAAIQLYDIQDRLGYNQPSMAVEWLIKNAQQAISELAPLPSIALGVTSESHIPGTTAPSRVPSIDQYPRCKSFVDTYPLTGSLVPKENYDSGFTESTSRTFHDHVSSARPDLDDQTCTRDDECVPVRLLEQRISKDLPSCSNSEACEERDTGYSMFKTDSRTKARERARARAKVKSSLKMLGQKDIMSTRFMPSTRQLNPADNQLSCSVTYPKLLQSSQSTQDPPEKFAMSSLQNIALSPLEATCKSLKQDTTGNVSENLRSNEHRLMSSPLIDPLWFSHSRIPPQPQNVNEMPLGGSLDQTRLQLGSTPSDISLGCLQQGLSSSASTNVHGITSPFSVSYFPPRAVYPYLSTNSGHPIFQAITVNQLTALGLPIPNYRQQEVFSHSEVFRPPEFLCGSLTSGSTVYTSAPTNNSQEKDLDRINFWQGWPRAFGHGFNIDSSSTCNARTISQQRSFSPDPTVQLFSDMNRTLSPQYPTSSLNRQAYERERNQMMSSGRGTFRSLIEGTGTLDDVFDSESHSP</sequence>
<keyword evidence="2" id="KW-1185">Reference proteome</keyword>
<proteinExistence type="predicted"/>
<dbReference type="Proteomes" id="UP001162992">
    <property type="component" value="Chromosome 2"/>
</dbReference>
<protein>
    <submittedName>
        <fullName evidence="1">Uncharacterized protein</fullName>
    </submittedName>
</protein>
<gene>
    <name evidence="1" type="ORF">O6H91_02G102600</name>
</gene>
<accession>A0ACC2EIJ3</accession>
<evidence type="ECO:0000313" key="1">
    <source>
        <dbReference type="EMBL" id="KAJ7566429.1"/>
    </source>
</evidence>
<name>A0ACC2EIJ3_DIPCM</name>